<feature type="transmembrane region" description="Helical" evidence="2">
    <location>
        <begin position="69"/>
        <end position="92"/>
    </location>
</feature>
<evidence type="ECO:0000256" key="2">
    <source>
        <dbReference type="SAM" id="Phobius"/>
    </source>
</evidence>
<reference evidence="3 4" key="1">
    <citation type="submission" date="2021-06" db="EMBL/GenBank/DDBJ databases">
        <title>Caerostris extrusa draft genome.</title>
        <authorList>
            <person name="Kono N."/>
            <person name="Arakawa K."/>
        </authorList>
    </citation>
    <scope>NUCLEOTIDE SEQUENCE [LARGE SCALE GENOMIC DNA]</scope>
</reference>
<name>A0AAV4S2E1_CAEEX</name>
<keyword evidence="2" id="KW-0812">Transmembrane</keyword>
<dbReference type="EMBL" id="BPLR01008645">
    <property type="protein sequence ID" value="GIY26208.1"/>
    <property type="molecule type" value="Genomic_DNA"/>
</dbReference>
<evidence type="ECO:0000313" key="4">
    <source>
        <dbReference type="Proteomes" id="UP001054945"/>
    </source>
</evidence>
<organism evidence="3 4">
    <name type="scientific">Caerostris extrusa</name>
    <name type="common">Bark spider</name>
    <name type="synonym">Caerostris bankana</name>
    <dbReference type="NCBI Taxonomy" id="172846"/>
    <lineage>
        <taxon>Eukaryota</taxon>
        <taxon>Metazoa</taxon>
        <taxon>Ecdysozoa</taxon>
        <taxon>Arthropoda</taxon>
        <taxon>Chelicerata</taxon>
        <taxon>Arachnida</taxon>
        <taxon>Araneae</taxon>
        <taxon>Araneomorphae</taxon>
        <taxon>Entelegynae</taxon>
        <taxon>Araneoidea</taxon>
        <taxon>Araneidae</taxon>
        <taxon>Caerostris</taxon>
    </lineage>
</organism>
<accession>A0AAV4S2E1</accession>
<dbReference type="AlphaFoldDB" id="A0AAV4S2E1"/>
<dbReference type="Proteomes" id="UP001054945">
    <property type="component" value="Unassembled WGS sequence"/>
</dbReference>
<feature type="region of interest" description="Disordered" evidence="1">
    <location>
        <begin position="1"/>
        <end position="22"/>
    </location>
</feature>
<evidence type="ECO:0000256" key="1">
    <source>
        <dbReference type="SAM" id="MobiDB-lite"/>
    </source>
</evidence>
<gene>
    <name evidence="3" type="ORF">CEXT_698111</name>
</gene>
<sequence length="113" mass="12365">MEGPPAQTFRPNEKGNRGRRGCSPAVNCRSGAYNALFCSGFDSPGIGAQNPLFGRQALQLTGASNGAEIYPLSTFLALFLFGLFRSIFGLYTQRMGRVGIRKIRCIYVYYGIV</sequence>
<keyword evidence="2" id="KW-0472">Membrane</keyword>
<keyword evidence="2" id="KW-1133">Transmembrane helix</keyword>
<comment type="caution">
    <text evidence="3">The sequence shown here is derived from an EMBL/GenBank/DDBJ whole genome shotgun (WGS) entry which is preliminary data.</text>
</comment>
<evidence type="ECO:0000313" key="3">
    <source>
        <dbReference type="EMBL" id="GIY26208.1"/>
    </source>
</evidence>
<proteinExistence type="predicted"/>
<keyword evidence="4" id="KW-1185">Reference proteome</keyword>
<protein>
    <submittedName>
        <fullName evidence="3">Uncharacterized protein</fullName>
    </submittedName>
</protein>